<accession>I1I5G7</accession>
<dbReference type="EnsemblPlants" id="KQJ97489">
    <property type="protein sequence ID" value="KQJ97489"/>
    <property type="gene ID" value="BRADI_3g31360v3"/>
</dbReference>
<feature type="compositionally biased region" description="Low complexity" evidence="1">
    <location>
        <begin position="1"/>
        <end position="11"/>
    </location>
</feature>
<sequence>MAAEQTTAAAQRRARPPNTEEGAGFGAGEGAGGCGGFGQQEPGVSPEAESVDEDDGEVLDQETADRLTKCRHQFRCGSWRQWSGRGSSAHSGASPSAAAAES</sequence>
<evidence type="ECO:0000313" key="2">
    <source>
        <dbReference type="EMBL" id="KQJ97489.1"/>
    </source>
</evidence>
<feature type="region of interest" description="Disordered" evidence="1">
    <location>
        <begin position="1"/>
        <end position="63"/>
    </location>
</feature>
<organism evidence="2">
    <name type="scientific">Brachypodium distachyon</name>
    <name type="common">Purple false brome</name>
    <name type="synonym">Trachynia distachya</name>
    <dbReference type="NCBI Taxonomy" id="15368"/>
    <lineage>
        <taxon>Eukaryota</taxon>
        <taxon>Viridiplantae</taxon>
        <taxon>Streptophyta</taxon>
        <taxon>Embryophyta</taxon>
        <taxon>Tracheophyta</taxon>
        <taxon>Spermatophyta</taxon>
        <taxon>Magnoliopsida</taxon>
        <taxon>Liliopsida</taxon>
        <taxon>Poales</taxon>
        <taxon>Poaceae</taxon>
        <taxon>BOP clade</taxon>
        <taxon>Pooideae</taxon>
        <taxon>Stipodae</taxon>
        <taxon>Brachypodieae</taxon>
        <taxon>Brachypodium</taxon>
    </lineage>
</organism>
<name>I1I5G7_BRADI</name>
<dbReference type="AlphaFoldDB" id="I1I5G7"/>
<reference evidence="2" key="2">
    <citation type="submission" date="2017-06" db="EMBL/GenBank/DDBJ databases">
        <title>WGS assembly of Brachypodium distachyon.</title>
        <authorList>
            <consortium name="The International Brachypodium Initiative"/>
            <person name="Lucas S."/>
            <person name="Harmon-Smith M."/>
            <person name="Lail K."/>
            <person name="Tice H."/>
            <person name="Grimwood J."/>
            <person name="Bruce D."/>
            <person name="Barry K."/>
            <person name="Shu S."/>
            <person name="Lindquist E."/>
            <person name="Wang M."/>
            <person name="Pitluck S."/>
            <person name="Vogel J.P."/>
            <person name="Garvin D.F."/>
            <person name="Mockler T.C."/>
            <person name="Schmutz J."/>
            <person name="Rokhsar D."/>
            <person name="Bevan M.W."/>
        </authorList>
    </citation>
    <scope>NUCLEOTIDE SEQUENCE</scope>
    <source>
        <strain evidence="2">Bd21</strain>
    </source>
</reference>
<reference evidence="3" key="3">
    <citation type="submission" date="2018-08" db="UniProtKB">
        <authorList>
            <consortium name="EnsemblPlants"/>
        </authorList>
    </citation>
    <scope>IDENTIFICATION</scope>
    <source>
        <strain evidence="3">cv. Bd21</strain>
    </source>
</reference>
<dbReference type="InParanoid" id="I1I5G7"/>
<dbReference type="Gramene" id="KQJ97489">
    <property type="protein sequence ID" value="KQJ97489"/>
    <property type="gene ID" value="BRADI_3g31360v3"/>
</dbReference>
<reference evidence="2 3" key="1">
    <citation type="journal article" date="2010" name="Nature">
        <title>Genome sequencing and analysis of the model grass Brachypodium distachyon.</title>
        <authorList>
            <consortium name="International Brachypodium Initiative"/>
        </authorList>
    </citation>
    <scope>NUCLEOTIDE SEQUENCE [LARGE SCALE GENOMIC DNA]</scope>
    <source>
        <strain evidence="2 3">Bd21</strain>
    </source>
</reference>
<dbReference type="EMBL" id="CM000882">
    <property type="protein sequence ID" value="KQJ97489.1"/>
    <property type="molecule type" value="Genomic_DNA"/>
</dbReference>
<feature type="compositionally biased region" description="Acidic residues" evidence="1">
    <location>
        <begin position="49"/>
        <end position="62"/>
    </location>
</feature>
<dbReference type="Proteomes" id="UP000008810">
    <property type="component" value="Chromosome 3"/>
</dbReference>
<gene>
    <name evidence="2" type="ORF">BRADI_3g31360v3</name>
</gene>
<evidence type="ECO:0000256" key="1">
    <source>
        <dbReference type="SAM" id="MobiDB-lite"/>
    </source>
</evidence>
<protein>
    <submittedName>
        <fullName evidence="2 3">Uncharacterized protein</fullName>
    </submittedName>
</protein>
<dbReference type="HOGENOM" id="CLU_2281326_0_0_1"/>
<evidence type="ECO:0000313" key="3">
    <source>
        <dbReference type="EnsemblPlants" id="KQJ97489"/>
    </source>
</evidence>
<evidence type="ECO:0000313" key="4">
    <source>
        <dbReference type="Proteomes" id="UP000008810"/>
    </source>
</evidence>
<proteinExistence type="predicted"/>
<keyword evidence="4" id="KW-1185">Reference proteome</keyword>
<feature type="compositionally biased region" description="Gly residues" evidence="1">
    <location>
        <begin position="23"/>
        <end position="38"/>
    </location>
</feature>
<feature type="region of interest" description="Disordered" evidence="1">
    <location>
        <begin position="80"/>
        <end position="102"/>
    </location>
</feature>